<dbReference type="InterPro" id="IPR052035">
    <property type="entry name" value="ZnF_BED_domain_contain"/>
</dbReference>
<gene>
    <name evidence="7" type="ORF">H4Q32_005972</name>
</gene>
<dbReference type="Proteomes" id="UP000830375">
    <property type="component" value="Unassembled WGS sequence"/>
</dbReference>
<dbReference type="SUPFAM" id="SSF53098">
    <property type="entry name" value="Ribonuclease H-like"/>
    <property type="match status" value="1"/>
</dbReference>
<evidence type="ECO:0000256" key="2">
    <source>
        <dbReference type="ARBA" id="ARBA00022771"/>
    </source>
</evidence>
<reference evidence="7 8" key="1">
    <citation type="submission" date="2022-01" db="EMBL/GenBank/DDBJ databases">
        <title>A high-quality chromosome-level genome assembly of rohu carp, Labeo rohita.</title>
        <authorList>
            <person name="Arick M.A. II"/>
            <person name="Hsu C.-Y."/>
            <person name="Magbanua Z."/>
            <person name="Pechanova O."/>
            <person name="Grover C."/>
            <person name="Miller E."/>
            <person name="Thrash A."/>
            <person name="Ezzel L."/>
            <person name="Alam S."/>
            <person name="Benzie J."/>
            <person name="Hamilton M."/>
            <person name="Karsi A."/>
            <person name="Lawrence M.L."/>
            <person name="Peterson D.G."/>
        </authorList>
    </citation>
    <scope>NUCLEOTIDE SEQUENCE [LARGE SCALE GENOMIC DNA]</scope>
    <source>
        <strain evidence="8">BAU-BD-2019</strain>
        <tissue evidence="7">Blood</tissue>
    </source>
</reference>
<organism evidence="7 8">
    <name type="scientific">Labeo rohita</name>
    <name type="common">Indian major carp</name>
    <name type="synonym">Cyprinus rohita</name>
    <dbReference type="NCBI Taxonomy" id="84645"/>
    <lineage>
        <taxon>Eukaryota</taxon>
        <taxon>Metazoa</taxon>
        <taxon>Chordata</taxon>
        <taxon>Craniata</taxon>
        <taxon>Vertebrata</taxon>
        <taxon>Euteleostomi</taxon>
        <taxon>Actinopterygii</taxon>
        <taxon>Neopterygii</taxon>
        <taxon>Teleostei</taxon>
        <taxon>Ostariophysi</taxon>
        <taxon>Cypriniformes</taxon>
        <taxon>Cyprinidae</taxon>
        <taxon>Labeoninae</taxon>
        <taxon>Labeonini</taxon>
        <taxon>Labeo</taxon>
    </lineage>
</organism>
<keyword evidence="3" id="KW-0862">Zinc</keyword>
<evidence type="ECO:0000313" key="7">
    <source>
        <dbReference type="EMBL" id="KAI2652701.1"/>
    </source>
</evidence>
<keyword evidence="1" id="KW-0479">Metal-binding</keyword>
<protein>
    <submittedName>
        <fullName evidence="7">E3 SUMO-protein ligase ZBED1</fullName>
    </submittedName>
</protein>
<evidence type="ECO:0000256" key="5">
    <source>
        <dbReference type="ARBA" id="ARBA00023163"/>
    </source>
</evidence>
<dbReference type="EMBL" id="JACTAM010000019">
    <property type="protein sequence ID" value="KAI2652701.1"/>
    <property type="molecule type" value="Genomic_DNA"/>
</dbReference>
<feature type="domain" description="BED-type" evidence="6">
    <location>
        <begin position="19"/>
        <end position="72"/>
    </location>
</feature>
<evidence type="ECO:0000313" key="8">
    <source>
        <dbReference type="Proteomes" id="UP000830375"/>
    </source>
</evidence>
<dbReference type="SMART" id="SM00614">
    <property type="entry name" value="ZnF_BED"/>
    <property type="match status" value="1"/>
</dbReference>
<keyword evidence="5" id="KW-0804">Transcription</keyword>
<evidence type="ECO:0000256" key="1">
    <source>
        <dbReference type="ARBA" id="ARBA00022723"/>
    </source>
</evidence>
<evidence type="ECO:0000256" key="4">
    <source>
        <dbReference type="ARBA" id="ARBA00023015"/>
    </source>
</evidence>
<proteinExistence type="predicted"/>
<dbReference type="PANTHER" id="PTHR46481:SF4">
    <property type="entry name" value="ZINC FINGER BED DOMAIN-CONTAINING PROTEIN 4"/>
    <property type="match status" value="1"/>
</dbReference>
<name>A0ABQ8LPW6_LABRO</name>
<dbReference type="PANTHER" id="PTHR46481">
    <property type="entry name" value="ZINC FINGER BED DOMAIN-CONTAINING PROTEIN 4"/>
    <property type="match status" value="1"/>
</dbReference>
<sequence>MASGEARQKYEDAPLSFKSVVWRHFGFAVDYDADETKTVNKKMTVCKHCYTQFTYLNRNASKMSAHLWRHHPAISLSGSRMPEQVTQSSKKQQSLADSFQQLIPRDTKKKKTNAVGMFIAKGLQPFSVIVLDPNYTLPSRTSFSTEVIPDLYEKTRNNIKNELAKAQSLALTTDSWTSRATESYVTEIKSAVLQTRPLYESHTSANLAEELTNAVNTWKLGRTNMLLPVTTDNAANIISCFAHVVNLTAKKAVSRLLGRIRKIVTFFHKSTKVHHVFTVK</sequence>
<dbReference type="InterPro" id="IPR012337">
    <property type="entry name" value="RNaseH-like_sf"/>
</dbReference>
<keyword evidence="8" id="KW-1185">Reference proteome</keyword>
<dbReference type="GO" id="GO:0016874">
    <property type="term" value="F:ligase activity"/>
    <property type="evidence" value="ECO:0007669"/>
    <property type="project" value="UniProtKB-KW"/>
</dbReference>
<dbReference type="SUPFAM" id="SSF140996">
    <property type="entry name" value="Hermes dimerisation domain"/>
    <property type="match status" value="1"/>
</dbReference>
<dbReference type="InterPro" id="IPR003656">
    <property type="entry name" value="Znf_BED"/>
</dbReference>
<comment type="caution">
    <text evidence="7">The sequence shown here is derived from an EMBL/GenBank/DDBJ whole genome shotgun (WGS) entry which is preliminary data.</text>
</comment>
<dbReference type="InterPro" id="IPR036236">
    <property type="entry name" value="Znf_C2H2_sf"/>
</dbReference>
<evidence type="ECO:0000259" key="6">
    <source>
        <dbReference type="Pfam" id="PF02892"/>
    </source>
</evidence>
<keyword evidence="4" id="KW-0805">Transcription regulation</keyword>
<keyword evidence="2" id="KW-0863">Zinc-finger</keyword>
<dbReference type="Pfam" id="PF02892">
    <property type="entry name" value="zf-BED"/>
    <property type="match status" value="1"/>
</dbReference>
<keyword evidence="7" id="KW-0436">Ligase</keyword>
<dbReference type="SUPFAM" id="SSF57667">
    <property type="entry name" value="beta-beta-alpha zinc fingers"/>
    <property type="match status" value="1"/>
</dbReference>
<accession>A0ABQ8LPW6</accession>
<evidence type="ECO:0000256" key="3">
    <source>
        <dbReference type="ARBA" id="ARBA00022833"/>
    </source>
</evidence>